<feature type="region of interest" description="Disordered" evidence="1">
    <location>
        <begin position="363"/>
        <end position="391"/>
    </location>
</feature>
<evidence type="ECO:0000256" key="1">
    <source>
        <dbReference type="SAM" id="MobiDB-lite"/>
    </source>
</evidence>
<name>A0ABR0BM62_PURLI</name>
<keyword evidence="2" id="KW-0472">Membrane</keyword>
<feature type="compositionally biased region" description="Basic and acidic residues" evidence="1">
    <location>
        <begin position="42"/>
        <end position="55"/>
    </location>
</feature>
<feature type="region of interest" description="Disordered" evidence="1">
    <location>
        <begin position="420"/>
        <end position="446"/>
    </location>
</feature>
<comment type="caution">
    <text evidence="3">The sequence shown here is derived from an EMBL/GenBank/DDBJ whole genome shotgun (WGS) entry which is preliminary data.</text>
</comment>
<protein>
    <recommendedName>
        <fullName evidence="5">GPI anchored serine-rich protein</fullName>
    </recommendedName>
</protein>
<evidence type="ECO:0008006" key="5">
    <source>
        <dbReference type="Google" id="ProtNLM"/>
    </source>
</evidence>
<feature type="region of interest" description="Disordered" evidence="1">
    <location>
        <begin position="156"/>
        <end position="190"/>
    </location>
</feature>
<feature type="region of interest" description="Disordered" evidence="1">
    <location>
        <begin position="27"/>
        <end position="124"/>
    </location>
</feature>
<proteinExistence type="predicted"/>
<accession>A0ABR0BM62</accession>
<gene>
    <name evidence="3" type="ORF">Purlil1_10612</name>
</gene>
<dbReference type="EMBL" id="JAWRVI010000055">
    <property type="protein sequence ID" value="KAK4083979.1"/>
    <property type="molecule type" value="Genomic_DNA"/>
</dbReference>
<keyword evidence="2" id="KW-1133">Transmembrane helix</keyword>
<organism evidence="3 4">
    <name type="scientific">Purpureocillium lilacinum</name>
    <name type="common">Paecilomyces lilacinus</name>
    <dbReference type="NCBI Taxonomy" id="33203"/>
    <lineage>
        <taxon>Eukaryota</taxon>
        <taxon>Fungi</taxon>
        <taxon>Dikarya</taxon>
        <taxon>Ascomycota</taxon>
        <taxon>Pezizomycotina</taxon>
        <taxon>Sordariomycetes</taxon>
        <taxon>Hypocreomycetidae</taxon>
        <taxon>Hypocreales</taxon>
        <taxon>Ophiocordycipitaceae</taxon>
        <taxon>Purpureocillium</taxon>
    </lineage>
</organism>
<reference evidence="3 4" key="1">
    <citation type="journal article" date="2024" name="Microbiol. Resour. Announc.">
        <title>Genome annotations for the ascomycete fungi Trichoderma harzianum, Trichoderma aggressivum, and Purpureocillium lilacinum.</title>
        <authorList>
            <person name="Beijen E.P.W."/>
            <person name="Ohm R.A."/>
        </authorList>
    </citation>
    <scope>NUCLEOTIDE SEQUENCE [LARGE SCALE GENOMIC DNA]</scope>
    <source>
        <strain evidence="3 4">CBS 150709</strain>
    </source>
</reference>
<evidence type="ECO:0000313" key="3">
    <source>
        <dbReference type="EMBL" id="KAK4083979.1"/>
    </source>
</evidence>
<feature type="compositionally biased region" description="Acidic residues" evidence="1">
    <location>
        <begin position="169"/>
        <end position="178"/>
    </location>
</feature>
<evidence type="ECO:0000313" key="4">
    <source>
        <dbReference type="Proteomes" id="UP001287286"/>
    </source>
</evidence>
<feature type="compositionally biased region" description="Polar residues" evidence="1">
    <location>
        <begin position="363"/>
        <end position="380"/>
    </location>
</feature>
<keyword evidence="4" id="KW-1185">Reference proteome</keyword>
<sequence length="479" mass="49564">MLQHSAAAPGAGQQLLGAGWATRVWTRHETRRNRPPAMQTGRGEKLLRQGREGRASSRPVPTDLQRGTAATSSIQHPAPSHGGTWRTVARASSRTEYRPPSYNRAAAPTGRVGASPMDPSTPPPRCPWTSASGGVGGRAISQGKRLTVILARPWTRPMDGWTDGSQGAEEQEEETAEEEQGHCASQDGRDGRRAHLAPLLTLLDFGRPFFIQTLQALRFVSLSNPLYPFFTRTPNPPNDKMRFSTVAFMAGSALAHGHDAPTSTDYTTTLVTVTACPSTVTNCPAHSQTSSVVTSLVPVTTSTVYTTKVHTITSCGPTVTNCPAHSTIITTETIPISTTVCPVGPTTSAGPVYPNSTIAVPTGGASSAQPSGPVTVSSALPSGPATTAAPECPSHSVTAITKSYTTVLTTVEYSTVEVPCPTETQGPSGTVTPPVVTPPPAGNTSVPTGVPPPVTAGAASFAGSALFAAAAGVAAYVFA</sequence>
<dbReference type="Proteomes" id="UP001287286">
    <property type="component" value="Unassembled WGS sequence"/>
</dbReference>
<evidence type="ECO:0000256" key="2">
    <source>
        <dbReference type="SAM" id="Phobius"/>
    </source>
</evidence>
<keyword evidence="2" id="KW-0812">Transmembrane</keyword>
<feature type="transmembrane region" description="Helical" evidence="2">
    <location>
        <begin position="456"/>
        <end position="478"/>
    </location>
</feature>